<accession>A0ABN9NQR0</accession>
<sequence>MADILIRGLSDTTVAQIDTEAAAQGLSRNEYLRRRFEAERSADGGARLTVADLRRAAEAARDLDDPNVMEAAWR</sequence>
<evidence type="ECO:0008006" key="3">
    <source>
        <dbReference type="Google" id="ProtNLM"/>
    </source>
</evidence>
<reference evidence="1 2" key="1">
    <citation type="submission" date="2023-08" db="EMBL/GenBank/DDBJ databases">
        <authorList>
            <person name="Folkvardsen B D."/>
            <person name="Norman A."/>
        </authorList>
    </citation>
    <scope>NUCLEOTIDE SEQUENCE [LARGE SCALE GENOMIC DNA]</scope>
    <source>
        <strain evidence="1 2">Mu0102</strain>
    </source>
</reference>
<name>A0ABN9NQR0_9MYCO</name>
<keyword evidence="2" id="KW-1185">Reference proteome</keyword>
<dbReference type="InterPro" id="IPR013321">
    <property type="entry name" value="Arc_rbn_hlx_hlx"/>
</dbReference>
<dbReference type="SUPFAM" id="SSF47598">
    <property type="entry name" value="Ribbon-helix-helix"/>
    <property type="match status" value="1"/>
</dbReference>
<protein>
    <recommendedName>
        <fullName evidence="3">Antitoxin</fullName>
    </recommendedName>
</protein>
<dbReference type="RefSeq" id="WP_308484851.1">
    <property type="nucleotide sequence ID" value="NZ_OY726398.1"/>
</dbReference>
<dbReference type="Gene3D" id="1.10.1220.10">
    <property type="entry name" value="Met repressor-like"/>
    <property type="match status" value="1"/>
</dbReference>
<organism evidence="1 2">
    <name type="scientific">[Mycobacterium] holstebronense</name>
    <dbReference type="NCBI Taxonomy" id="3064288"/>
    <lineage>
        <taxon>Bacteria</taxon>
        <taxon>Bacillati</taxon>
        <taxon>Actinomycetota</taxon>
        <taxon>Actinomycetes</taxon>
        <taxon>Mycobacteriales</taxon>
        <taxon>Mycobacteriaceae</taxon>
        <taxon>Mycolicibacterium</taxon>
    </lineage>
</organism>
<dbReference type="Proteomes" id="UP001190464">
    <property type="component" value="Chromosome"/>
</dbReference>
<dbReference type="EMBL" id="OY726398">
    <property type="protein sequence ID" value="CAJ1510487.1"/>
    <property type="molecule type" value="Genomic_DNA"/>
</dbReference>
<gene>
    <name evidence="1" type="ORF">MU0102_004200</name>
</gene>
<proteinExistence type="predicted"/>
<evidence type="ECO:0000313" key="1">
    <source>
        <dbReference type="EMBL" id="CAJ1510487.1"/>
    </source>
</evidence>
<evidence type="ECO:0000313" key="2">
    <source>
        <dbReference type="Proteomes" id="UP001190464"/>
    </source>
</evidence>
<dbReference type="InterPro" id="IPR010985">
    <property type="entry name" value="Ribbon_hlx_hlx"/>
</dbReference>